<gene>
    <name evidence="7" type="primary">fes</name>
    <name evidence="7" type="ORF">AB1E22_14655</name>
</gene>
<feature type="domain" description="Enterochelin esterase N-terminal" evidence="6">
    <location>
        <begin position="32"/>
        <end position="163"/>
    </location>
</feature>
<dbReference type="NCBIfam" id="NF007758">
    <property type="entry name" value="PRK10439.1"/>
    <property type="match status" value="1"/>
</dbReference>
<dbReference type="InterPro" id="IPR029058">
    <property type="entry name" value="AB_hydrolase_fold"/>
</dbReference>
<dbReference type="GO" id="GO:0016787">
    <property type="term" value="F:hydrolase activity"/>
    <property type="evidence" value="ECO:0007669"/>
    <property type="project" value="UniProtKB-KW"/>
</dbReference>
<accession>A0ABV3NWN8</accession>
<evidence type="ECO:0000256" key="5">
    <source>
        <dbReference type="SAM" id="MobiDB-lite"/>
    </source>
</evidence>
<keyword evidence="3 7" id="KW-0378">Hydrolase</keyword>
<dbReference type="InterPro" id="IPR014756">
    <property type="entry name" value="Ig_E-set"/>
</dbReference>
<dbReference type="InterPro" id="IPR050583">
    <property type="entry name" value="Mycobacterial_A85_antigen"/>
</dbReference>
<dbReference type="PANTHER" id="PTHR48098">
    <property type="entry name" value="ENTEROCHELIN ESTERASE-RELATED"/>
    <property type="match status" value="1"/>
</dbReference>
<evidence type="ECO:0000256" key="1">
    <source>
        <dbReference type="ARBA" id="ARBA00004496"/>
    </source>
</evidence>
<comment type="caution">
    <text evidence="7">The sequence shown here is derived from an EMBL/GenBank/DDBJ whole genome shotgun (WGS) entry which is preliminary data.</text>
</comment>
<dbReference type="InterPro" id="IPR013783">
    <property type="entry name" value="Ig-like_fold"/>
</dbReference>
<evidence type="ECO:0000259" key="6">
    <source>
        <dbReference type="Pfam" id="PF11806"/>
    </source>
</evidence>
<dbReference type="Gene3D" id="3.40.50.1820">
    <property type="entry name" value="alpha/beta hydrolase"/>
    <property type="match status" value="1"/>
</dbReference>
<dbReference type="InterPro" id="IPR000801">
    <property type="entry name" value="Esterase-like"/>
</dbReference>
<dbReference type="Pfam" id="PF00756">
    <property type="entry name" value="Esterase"/>
    <property type="match status" value="1"/>
</dbReference>
<reference evidence="7 8" key="1">
    <citation type="submission" date="2024-07" db="EMBL/GenBank/DDBJ databases">
        <authorList>
            <person name="Wang L."/>
        </authorList>
    </citation>
    <scope>NUCLEOTIDE SEQUENCE [LARGE SCALE GENOMIC DNA]</scope>
    <source>
        <strain evidence="7 8">WL359</strain>
    </source>
</reference>
<dbReference type="PANTHER" id="PTHR48098:SF3">
    <property type="entry name" value="IRON(III) ENTEROBACTIN ESTERASE"/>
    <property type="match status" value="1"/>
</dbReference>
<evidence type="ECO:0000256" key="3">
    <source>
        <dbReference type="ARBA" id="ARBA00022801"/>
    </source>
</evidence>
<dbReference type="EMBL" id="JBFMVT010000002">
    <property type="protein sequence ID" value="MEW7313918.1"/>
    <property type="molecule type" value="Genomic_DNA"/>
</dbReference>
<dbReference type="Pfam" id="PF11806">
    <property type="entry name" value="Enterochelin_N"/>
    <property type="match status" value="1"/>
</dbReference>
<evidence type="ECO:0000313" key="7">
    <source>
        <dbReference type="EMBL" id="MEW7313918.1"/>
    </source>
</evidence>
<sequence length="405" mass="45733">MTNFLTGSESWWQEAQAQGIPAVTVENNGQCAVTFLWRDPQGCEQTSPVKRVWIYVTGVTDHHQRSRPQSLVRVPGTDVWQWQTHLNATWRGSYCLIPSTNEDDFPAEAFEGIEPDRMALREGWRKLLPCAIADPLNPESWSGGRGHPMSGLHLPDAPEQPGWDKPKTPYAPPQCITWHSQHLKNQRNAWIFATGDKHPEQRPLAILLDGQFWAEGMPAWPALQAQTDAGVLPAAVYVLIDVIDNNTRSEELPCNAQFWLAVQEELLPQLRTLTQWNENPETTVVAGQSFGGLSSLYAALHWPEQFGCVLSQSGSYWWPRREINQQGGLLIKQIEEGLTSAKPLRIYLEAGVREPLIHQVNQRLYPLLQQTQRAVFYRQVDGGHDALCWRGGLISGLSWLWKASL</sequence>
<keyword evidence="8" id="KW-1185">Reference proteome</keyword>
<dbReference type="RefSeq" id="WP_367595968.1">
    <property type="nucleotide sequence ID" value="NZ_JBFMVT010000002.1"/>
</dbReference>
<dbReference type="EC" id="3.1.1.-" evidence="7"/>
<evidence type="ECO:0000313" key="8">
    <source>
        <dbReference type="Proteomes" id="UP001555342"/>
    </source>
</evidence>
<dbReference type="SUPFAM" id="SSF53474">
    <property type="entry name" value="alpha/beta-Hydrolases"/>
    <property type="match status" value="1"/>
</dbReference>
<protein>
    <submittedName>
        <fullName evidence="7">Enterochelin esterase</fullName>
        <ecNumber evidence="7">3.1.1.-</ecNumber>
    </submittedName>
</protein>
<proteinExistence type="inferred from homology"/>
<keyword evidence="2" id="KW-0963">Cytoplasm</keyword>
<organism evidence="7 8">
    <name type="scientific">Buttiauxella gaviniae</name>
    <dbReference type="NCBI Taxonomy" id="82990"/>
    <lineage>
        <taxon>Bacteria</taxon>
        <taxon>Pseudomonadati</taxon>
        <taxon>Pseudomonadota</taxon>
        <taxon>Gammaproteobacteria</taxon>
        <taxon>Enterobacterales</taxon>
        <taxon>Enterobacteriaceae</taxon>
        <taxon>Buttiauxella</taxon>
    </lineage>
</organism>
<evidence type="ECO:0000256" key="2">
    <source>
        <dbReference type="ARBA" id="ARBA00022490"/>
    </source>
</evidence>
<name>A0ABV3NWN8_9ENTR</name>
<dbReference type="Proteomes" id="UP001555342">
    <property type="component" value="Unassembled WGS sequence"/>
</dbReference>
<dbReference type="InterPro" id="IPR021764">
    <property type="entry name" value="Enterochelin_esterase_N"/>
</dbReference>
<comment type="subcellular location">
    <subcellularLocation>
        <location evidence="1">Cytoplasm</location>
    </subcellularLocation>
</comment>
<feature type="region of interest" description="Disordered" evidence="5">
    <location>
        <begin position="139"/>
        <end position="167"/>
    </location>
</feature>
<dbReference type="SUPFAM" id="SSF81296">
    <property type="entry name" value="E set domains"/>
    <property type="match status" value="1"/>
</dbReference>
<evidence type="ECO:0000256" key="4">
    <source>
        <dbReference type="ARBA" id="ARBA00024201"/>
    </source>
</evidence>
<dbReference type="Gene3D" id="2.60.40.10">
    <property type="entry name" value="Immunoglobulins"/>
    <property type="match status" value="1"/>
</dbReference>
<comment type="similarity">
    <text evidence="4">Belongs to the Fes family.</text>
</comment>